<dbReference type="GO" id="GO:0016740">
    <property type="term" value="F:transferase activity"/>
    <property type="evidence" value="ECO:0007669"/>
    <property type="project" value="UniProtKB-KW"/>
</dbReference>
<name>A0A087U8S9_STEMI</name>
<dbReference type="AlphaFoldDB" id="A0A087U8S9"/>
<dbReference type="SUPFAM" id="SSF49265">
    <property type="entry name" value="Fibronectin type III"/>
    <property type="match status" value="1"/>
</dbReference>
<sequence length="111" mass="13025">MQISSNDELVSETKLYPSEVQNVSCTTISKNSTLNISWDVPWNLQFMNFSSIEYELWLQAVESNEIQAFLMRKQIFRFSMNSSSNLYYVWIRCHVDGRIGPFNSNPFICHQ</sequence>
<feature type="non-terminal residue" evidence="1">
    <location>
        <position position="111"/>
    </location>
</feature>
<keyword evidence="2" id="KW-1185">Reference proteome</keyword>
<accession>A0A087U8S9</accession>
<dbReference type="EMBL" id="KK118751">
    <property type="protein sequence ID" value="KFM73768.1"/>
    <property type="molecule type" value="Genomic_DNA"/>
</dbReference>
<dbReference type="InterPro" id="IPR036116">
    <property type="entry name" value="FN3_sf"/>
</dbReference>
<proteinExistence type="predicted"/>
<evidence type="ECO:0000313" key="2">
    <source>
        <dbReference type="Proteomes" id="UP000054359"/>
    </source>
</evidence>
<organism evidence="1 2">
    <name type="scientific">Stegodyphus mimosarum</name>
    <name type="common">African social velvet spider</name>
    <dbReference type="NCBI Taxonomy" id="407821"/>
    <lineage>
        <taxon>Eukaryota</taxon>
        <taxon>Metazoa</taxon>
        <taxon>Ecdysozoa</taxon>
        <taxon>Arthropoda</taxon>
        <taxon>Chelicerata</taxon>
        <taxon>Arachnida</taxon>
        <taxon>Araneae</taxon>
        <taxon>Araneomorphae</taxon>
        <taxon>Entelegynae</taxon>
        <taxon>Eresoidea</taxon>
        <taxon>Eresidae</taxon>
        <taxon>Stegodyphus</taxon>
    </lineage>
</organism>
<keyword evidence="1" id="KW-0808">Transferase</keyword>
<dbReference type="STRING" id="407821.A0A087U8S9"/>
<evidence type="ECO:0000313" key="1">
    <source>
        <dbReference type="EMBL" id="KFM73768.1"/>
    </source>
</evidence>
<gene>
    <name evidence="1" type="ORF">X975_17058</name>
</gene>
<reference evidence="1 2" key="1">
    <citation type="submission" date="2013-11" db="EMBL/GenBank/DDBJ databases">
        <title>Genome sequencing of Stegodyphus mimosarum.</title>
        <authorList>
            <person name="Bechsgaard J."/>
        </authorList>
    </citation>
    <scope>NUCLEOTIDE SEQUENCE [LARGE SCALE GENOMIC DNA]</scope>
</reference>
<protein>
    <submittedName>
        <fullName evidence="1">Putative glycosyltransferase AGO61</fullName>
    </submittedName>
</protein>
<dbReference type="Proteomes" id="UP000054359">
    <property type="component" value="Unassembled WGS sequence"/>
</dbReference>